<dbReference type="InterPro" id="IPR016181">
    <property type="entry name" value="Acyl_CoA_acyltransferase"/>
</dbReference>
<sequence>MTVTIAELTGPAEHHQAAGLISAIWRRELLEPGLIRTIAHVGGYVVGARRDGELVGISVGIFAGDGHLHSHITGVLPGARGGIGRALKEHQRAWALARGVTAVSWTFDPLVSRNAYLNVHVLGARPAAYLPDFYGTMRDAINAGEDTDRLYVVWDLTAPSPARGEADLDGAVVLLCRDGDEPARTSSPPRTGTRLAVAMPPDIETLRAAAPATARRWRTAVREALLESGRSGHTIVDVTRDGWYLLEDETWIDHARPHSR</sequence>
<protein>
    <submittedName>
        <fullName evidence="2">GNAT family N-acetyltransferase</fullName>
    </submittedName>
</protein>
<proteinExistence type="predicted"/>
<dbReference type="PROSITE" id="PS51186">
    <property type="entry name" value="GNAT"/>
    <property type="match status" value="1"/>
</dbReference>
<dbReference type="EMBL" id="SMKQ01000126">
    <property type="protein sequence ID" value="TDD42495.1"/>
    <property type="molecule type" value="Genomic_DNA"/>
</dbReference>
<gene>
    <name evidence="2" type="ORF">E1286_30720</name>
</gene>
<evidence type="ECO:0000259" key="1">
    <source>
        <dbReference type="PROSITE" id="PS51186"/>
    </source>
</evidence>
<dbReference type="AlphaFoldDB" id="A0A4R4YCZ4"/>
<keyword evidence="2" id="KW-0808">Transferase</keyword>
<dbReference type="GO" id="GO:0016747">
    <property type="term" value="F:acyltransferase activity, transferring groups other than amino-acyl groups"/>
    <property type="evidence" value="ECO:0007669"/>
    <property type="project" value="InterPro"/>
</dbReference>
<dbReference type="PANTHER" id="PTHR41700:SF1">
    <property type="entry name" value="N-ACETYLTRANSFERASE DOMAIN-CONTAINING PROTEIN"/>
    <property type="match status" value="1"/>
</dbReference>
<accession>A0A4R4YCZ4</accession>
<evidence type="ECO:0000313" key="2">
    <source>
        <dbReference type="EMBL" id="TDD42495.1"/>
    </source>
</evidence>
<keyword evidence="3" id="KW-1185">Reference proteome</keyword>
<name>A0A4R4YCZ4_9ACTN</name>
<dbReference type="RefSeq" id="WP_132618041.1">
    <property type="nucleotide sequence ID" value="NZ_SMKQ01000126.1"/>
</dbReference>
<evidence type="ECO:0000313" key="3">
    <source>
        <dbReference type="Proteomes" id="UP000295302"/>
    </source>
</evidence>
<dbReference type="InterPro" id="IPR038764">
    <property type="entry name" value="GNAT_N_AcTrfase_prd"/>
</dbReference>
<reference evidence="2 3" key="1">
    <citation type="submission" date="2019-03" db="EMBL/GenBank/DDBJ databases">
        <title>Draft genome sequences of novel Actinobacteria.</title>
        <authorList>
            <person name="Sahin N."/>
            <person name="Ay H."/>
            <person name="Saygin H."/>
        </authorList>
    </citation>
    <scope>NUCLEOTIDE SEQUENCE [LARGE SCALE GENOMIC DNA]</scope>
    <source>
        <strain evidence="2 3">CH32</strain>
    </source>
</reference>
<feature type="domain" description="N-acetyltransferase" evidence="1">
    <location>
        <begin position="3"/>
        <end position="142"/>
    </location>
</feature>
<dbReference type="OrthoDB" id="9797990at2"/>
<dbReference type="PANTHER" id="PTHR41700">
    <property type="entry name" value="GCN5-RELATED N-ACETYLTRANSFERASE"/>
    <property type="match status" value="1"/>
</dbReference>
<comment type="caution">
    <text evidence="2">The sequence shown here is derived from an EMBL/GenBank/DDBJ whole genome shotgun (WGS) entry which is preliminary data.</text>
</comment>
<dbReference type="CDD" id="cd04301">
    <property type="entry name" value="NAT_SF"/>
    <property type="match status" value="1"/>
</dbReference>
<dbReference type="Proteomes" id="UP000295302">
    <property type="component" value="Unassembled WGS sequence"/>
</dbReference>
<dbReference type="InterPro" id="IPR000182">
    <property type="entry name" value="GNAT_dom"/>
</dbReference>
<dbReference type="SUPFAM" id="SSF55729">
    <property type="entry name" value="Acyl-CoA N-acyltransferases (Nat)"/>
    <property type="match status" value="1"/>
</dbReference>
<dbReference type="Gene3D" id="3.40.630.30">
    <property type="match status" value="1"/>
</dbReference>
<dbReference type="Pfam" id="PF00583">
    <property type="entry name" value="Acetyltransf_1"/>
    <property type="match status" value="1"/>
</dbReference>
<organism evidence="2 3">
    <name type="scientific">Nonomuraea terrae</name>
    <dbReference type="NCBI Taxonomy" id="2530383"/>
    <lineage>
        <taxon>Bacteria</taxon>
        <taxon>Bacillati</taxon>
        <taxon>Actinomycetota</taxon>
        <taxon>Actinomycetes</taxon>
        <taxon>Streptosporangiales</taxon>
        <taxon>Streptosporangiaceae</taxon>
        <taxon>Nonomuraea</taxon>
    </lineage>
</organism>